<evidence type="ECO:0000256" key="1">
    <source>
        <dbReference type="SAM" id="MobiDB-lite"/>
    </source>
</evidence>
<dbReference type="EMBL" id="JBHSRF010000058">
    <property type="protein sequence ID" value="MFC6085242.1"/>
    <property type="molecule type" value="Genomic_DNA"/>
</dbReference>
<gene>
    <name evidence="2" type="ORF">ACFP1K_29035</name>
</gene>
<comment type="caution">
    <text evidence="2">The sequence shown here is derived from an EMBL/GenBank/DDBJ whole genome shotgun (WGS) entry which is preliminary data.</text>
</comment>
<organism evidence="2 3">
    <name type="scientific">Sphaerisporangium aureirubrum</name>
    <dbReference type="NCBI Taxonomy" id="1544736"/>
    <lineage>
        <taxon>Bacteria</taxon>
        <taxon>Bacillati</taxon>
        <taxon>Actinomycetota</taxon>
        <taxon>Actinomycetes</taxon>
        <taxon>Streptosporangiales</taxon>
        <taxon>Streptosporangiaceae</taxon>
        <taxon>Sphaerisporangium</taxon>
    </lineage>
</organism>
<dbReference type="Proteomes" id="UP001596137">
    <property type="component" value="Unassembled WGS sequence"/>
</dbReference>
<sequence length="255" mass="27357">MTVVHEECQALLRRLRDERLTACTSGLPAVPDLSVIVVLSALDPAAFVTGALRFVTGLDRRQADTWMRTYTRTVFLAGNPANLRERFAFQHVSPDGRLAWTAPGDPAAHVGLRRLLRAFSGTTPPGLPGLVDLDVPGGPPTGTAHRLYVPATGSVDRYLVDVHHTLAEAVLRGILRPGDRLRLRHVTGIEELTGLPEYARVVAAADAGDHLRPATWLTREETASVPSPSVRSAHPQGADPARGTAPAHARKGRAA</sequence>
<proteinExistence type="predicted"/>
<name>A0ABW1NSL2_9ACTN</name>
<keyword evidence="3" id="KW-1185">Reference proteome</keyword>
<dbReference type="Pfam" id="PF19680">
    <property type="entry name" value="DUF6182"/>
    <property type="match status" value="1"/>
</dbReference>
<accession>A0ABW1NSL2</accession>
<evidence type="ECO:0000313" key="2">
    <source>
        <dbReference type="EMBL" id="MFC6085242.1"/>
    </source>
</evidence>
<reference evidence="3" key="1">
    <citation type="journal article" date="2019" name="Int. J. Syst. Evol. Microbiol.">
        <title>The Global Catalogue of Microorganisms (GCM) 10K type strain sequencing project: providing services to taxonomists for standard genome sequencing and annotation.</title>
        <authorList>
            <consortium name="The Broad Institute Genomics Platform"/>
            <consortium name="The Broad Institute Genome Sequencing Center for Infectious Disease"/>
            <person name="Wu L."/>
            <person name="Ma J."/>
        </authorList>
    </citation>
    <scope>NUCLEOTIDE SEQUENCE [LARGE SCALE GENOMIC DNA]</scope>
    <source>
        <strain evidence="3">JCM 30346</strain>
    </source>
</reference>
<protein>
    <submittedName>
        <fullName evidence="2">DUF6182 family protein</fullName>
    </submittedName>
</protein>
<evidence type="ECO:0000313" key="3">
    <source>
        <dbReference type="Proteomes" id="UP001596137"/>
    </source>
</evidence>
<feature type="region of interest" description="Disordered" evidence="1">
    <location>
        <begin position="216"/>
        <end position="255"/>
    </location>
</feature>
<dbReference type="RefSeq" id="WP_380759171.1">
    <property type="nucleotide sequence ID" value="NZ_JBHSRF010000058.1"/>
</dbReference>
<dbReference type="InterPro" id="IPR045754">
    <property type="entry name" value="DUF6182"/>
</dbReference>